<evidence type="ECO:0000256" key="10">
    <source>
        <dbReference type="HAMAP-Rule" id="MF_02227"/>
    </source>
</evidence>
<dbReference type="Pfam" id="PF00834">
    <property type="entry name" value="Ribul_P_3_epim"/>
    <property type="match status" value="1"/>
</dbReference>
<comment type="function">
    <text evidence="10">Catalyzes the reversible epimerization of D-ribulose 5-phosphate to D-xylulose 5-phosphate.</text>
</comment>
<comment type="cofactor">
    <cofactor evidence="2">
        <name>Mn(2+)</name>
        <dbReference type="ChEBI" id="CHEBI:29035"/>
    </cofactor>
</comment>
<feature type="binding site" evidence="10">
    <location>
        <begin position="184"/>
        <end position="186"/>
    </location>
    <ligand>
        <name>substrate</name>
    </ligand>
</feature>
<dbReference type="PIRSF" id="PIRSF001461">
    <property type="entry name" value="RPE"/>
    <property type="match status" value="1"/>
</dbReference>
<dbReference type="EMBL" id="AP027079">
    <property type="protein sequence ID" value="BDU69670.1"/>
    <property type="molecule type" value="Genomic_DNA"/>
</dbReference>
<proteinExistence type="inferred from homology"/>
<feature type="binding site" evidence="10">
    <location>
        <begin position="151"/>
        <end position="154"/>
    </location>
    <ligand>
        <name>substrate</name>
    </ligand>
</feature>
<dbReference type="HAMAP" id="MF_02227">
    <property type="entry name" value="RPE"/>
    <property type="match status" value="1"/>
</dbReference>
<evidence type="ECO:0000256" key="6">
    <source>
        <dbReference type="ARBA" id="ARBA00009541"/>
    </source>
</evidence>
<evidence type="ECO:0000256" key="4">
    <source>
        <dbReference type="ARBA" id="ARBA00001947"/>
    </source>
</evidence>
<reference evidence="13" key="1">
    <citation type="journal article" date="2023" name="Int. J. Syst. Evol. Microbiol.">
        <title>Mesoterricola silvestris gen. nov., sp. nov., Mesoterricola sediminis sp. nov., Geothrix oryzae sp. nov., Geothrix edaphica sp. nov., Geothrix rubra sp. nov., and Geothrix limicola sp. nov., six novel members of Acidobacteriota isolated from soils.</title>
        <authorList>
            <person name="Itoh H."/>
            <person name="Sugisawa Y."/>
            <person name="Mise K."/>
            <person name="Xu Z."/>
            <person name="Kuniyasu M."/>
            <person name="Ushijima N."/>
            <person name="Kawano K."/>
            <person name="Kobayashi E."/>
            <person name="Shiratori Y."/>
            <person name="Masuda Y."/>
            <person name="Senoo K."/>
        </authorList>
    </citation>
    <scope>NUCLEOTIDE SEQUENCE [LARGE SCALE GENOMIC DNA]</scope>
    <source>
        <strain evidence="13">Red222</strain>
    </source>
</reference>
<comment type="catalytic activity">
    <reaction evidence="1 10 11">
        <text>D-ribulose 5-phosphate = D-xylulose 5-phosphate</text>
        <dbReference type="Rhea" id="RHEA:13677"/>
        <dbReference type="ChEBI" id="CHEBI:57737"/>
        <dbReference type="ChEBI" id="CHEBI:58121"/>
        <dbReference type="EC" id="5.1.3.1"/>
    </reaction>
</comment>
<organism evidence="12 13">
    <name type="scientific">Geothrix oryzae</name>
    <dbReference type="NCBI Taxonomy" id="2927975"/>
    <lineage>
        <taxon>Bacteria</taxon>
        <taxon>Pseudomonadati</taxon>
        <taxon>Acidobacteriota</taxon>
        <taxon>Holophagae</taxon>
        <taxon>Holophagales</taxon>
        <taxon>Holophagaceae</taxon>
        <taxon>Geothrix</taxon>
    </lineage>
</organism>
<feature type="binding site" evidence="10">
    <location>
        <position position="42"/>
    </location>
    <ligand>
        <name>a divalent metal cation</name>
        <dbReference type="ChEBI" id="CHEBI:60240"/>
    </ligand>
</feature>
<dbReference type="InterPro" id="IPR013785">
    <property type="entry name" value="Aldolase_TIM"/>
</dbReference>
<feature type="active site" description="Proton acceptor" evidence="10">
    <location>
        <position position="44"/>
    </location>
</feature>
<feature type="binding site" evidence="10">
    <location>
        <position position="75"/>
    </location>
    <ligand>
        <name>substrate</name>
    </ligand>
</feature>
<comment type="cofactor">
    <cofactor evidence="4">
        <name>Zn(2+)</name>
        <dbReference type="ChEBI" id="CHEBI:29105"/>
    </cofactor>
</comment>
<dbReference type="RefSeq" id="WP_286353393.1">
    <property type="nucleotide sequence ID" value="NZ_AP027079.1"/>
</dbReference>
<dbReference type="InterPro" id="IPR000056">
    <property type="entry name" value="Ribul_P_3_epim-like"/>
</dbReference>
<feature type="active site" description="Proton donor" evidence="10">
    <location>
        <position position="184"/>
    </location>
</feature>
<dbReference type="SUPFAM" id="SSF51366">
    <property type="entry name" value="Ribulose-phoshate binding barrel"/>
    <property type="match status" value="1"/>
</dbReference>
<evidence type="ECO:0000256" key="5">
    <source>
        <dbReference type="ARBA" id="ARBA00001954"/>
    </source>
</evidence>
<gene>
    <name evidence="10 12" type="primary">rpe</name>
    <name evidence="12" type="ORF">GETHOR_17710</name>
</gene>
<dbReference type="InterPro" id="IPR011060">
    <property type="entry name" value="RibuloseP-bd_barrel"/>
</dbReference>
<dbReference type="InterPro" id="IPR026019">
    <property type="entry name" value="Ribul_P_3_epim"/>
</dbReference>
<feature type="binding site" evidence="10">
    <location>
        <position position="17"/>
    </location>
    <ligand>
        <name>substrate</name>
    </ligand>
</feature>
<dbReference type="EC" id="5.1.3.1" evidence="7 10"/>
<comment type="cofactor">
    <cofactor evidence="5">
        <name>Fe(2+)</name>
        <dbReference type="ChEBI" id="CHEBI:29033"/>
    </cofactor>
</comment>
<dbReference type="NCBIfam" id="NF004076">
    <property type="entry name" value="PRK05581.1-4"/>
    <property type="match status" value="1"/>
</dbReference>
<accession>A0ABN6UZH3</accession>
<evidence type="ECO:0000256" key="3">
    <source>
        <dbReference type="ARBA" id="ARBA00001941"/>
    </source>
</evidence>
<evidence type="ECO:0000256" key="11">
    <source>
        <dbReference type="PIRNR" id="PIRNR001461"/>
    </source>
</evidence>
<evidence type="ECO:0000313" key="13">
    <source>
        <dbReference type="Proteomes" id="UP001242010"/>
    </source>
</evidence>
<keyword evidence="9 10" id="KW-0413">Isomerase</keyword>
<evidence type="ECO:0000256" key="7">
    <source>
        <dbReference type="ARBA" id="ARBA00013188"/>
    </source>
</evidence>
<keyword evidence="10 11" id="KW-0119">Carbohydrate metabolism</keyword>
<dbReference type="NCBIfam" id="TIGR01163">
    <property type="entry name" value="rpe"/>
    <property type="match status" value="1"/>
</dbReference>
<dbReference type="PROSITE" id="PS01085">
    <property type="entry name" value="RIBUL_P_3_EPIMER_1"/>
    <property type="match status" value="1"/>
</dbReference>
<sequence>MSHPSSLRPAAPLLAPSLLSADFTRLGEELRMIETAGAQVVHVDVMDGRFVPNITIGLPVVESLRKATALPLDCHLMIVEPLRYAAEFVRAGADWVSVHQEADLHLHRTLAAIRQAGGKAGVVLNPGTPVETLVDLVGDFDFVLLMSVNPGFGGQSFIPRVLDKVKRLDALRTERGVPFFIQVDGGVSLKNAGDLVRAGADCLVAGNAVFKAADPRIAVTDLLGGMAAGRRA</sequence>
<dbReference type="PANTHER" id="PTHR11749">
    <property type="entry name" value="RIBULOSE-5-PHOSPHATE-3-EPIMERASE"/>
    <property type="match status" value="1"/>
</dbReference>
<protein>
    <recommendedName>
        <fullName evidence="7 10">Ribulose-phosphate 3-epimerase</fullName>
        <ecNumber evidence="7 10">5.1.3.1</ecNumber>
    </recommendedName>
</protein>
<dbReference type="CDD" id="cd00429">
    <property type="entry name" value="RPE"/>
    <property type="match status" value="1"/>
</dbReference>
<evidence type="ECO:0000313" key="12">
    <source>
        <dbReference type="EMBL" id="BDU69670.1"/>
    </source>
</evidence>
<feature type="binding site" evidence="10">
    <location>
        <position position="75"/>
    </location>
    <ligand>
        <name>a divalent metal cation</name>
        <dbReference type="ChEBI" id="CHEBI:60240"/>
    </ligand>
</feature>
<dbReference type="Proteomes" id="UP001242010">
    <property type="component" value="Chromosome"/>
</dbReference>
<name>A0ABN6UZH3_9BACT</name>
<comment type="pathway">
    <text evidence="10">Carbohydrate degradation.</text>
</comment>
<comment type="similarity">
    <text evidence="6 10 11">Belongs to the ribulose-phosphate 3-epimerase family.</text>
</comment>
<feature type="binding site" evidence="10">
    <location>
        <position position="44"/>
    </location>
    <ligand>
        <name>a divalent metal cation</name>
        <dbReference type="ChEBI" id="CHEBI:60240"/>
    </ligand>
</feature>
<dbReference type="PROSITE" id="PS01086">
    <property type="entry name" value="RIBUL_P_3_EPIMER_2"/>
    <property type="match status" value="1"/>
</dbReference>
<dbReference type="Gene3D" id="3.20.20.70">
    <property type="entry name" value="Aldolase class I"/>
    <property type="match status" value="1"/>
</dbReference>
<comment type="caution">
    <text evidence="10">Lacks conserved residue(s) required for the propagation of feature annotation.</text>
</comment>
<evidence type="ECO:0000256" key="8">
    <source>
        <dbReference type="ARBA" id="ARBA00022723"/>
    </source>
</evidence>
<feature type="binding site" evidence="10">
    <location>
        <position position="184"/>
    </location>
    <ligand>
        <name>a divalent metal cation</name>
        <dbReference type="ChEBI" id="CHEBI:60240"/>
    </ligand>
</feature>
<comment type="cofactor">
    <cofactor evidence="3">
        <name>Co(2+)</name>
        <dbReference type="ChEBI" id="CHEBI:48828"/>
    </cofactor>
</comment>
<keyword evidence="13" id="KW-1185">Reference proteome</keyword>
<evidence type="ECO:0000256" key="9">
    <source>
        <dbReference type="ARBA" id="ARBA00023235"/>
    </source>
</evidence>
<comment type="cofactor">
    <cofactor evidence="10">
        <name>a divalent metal cation</name>
        <dbReference type="ChEBI" id="CHEBI:60240"/>
    </cofactor>
    <text evidence="10">Binds 1 divalent metal cation per subunit.</text>
</comment>
<evidence type="ECO:0000256" key="1">
    <source>
        <dbReference type="ARBA" id="ARBA00001782"/>
    </source>
</evidence>
<keyword evidence="8 10" id="KW-0479">Metal-binding</keyword>
<evidence type="ECO:0000256" key="2">
    <source>
        <dbReference type="ARBA" id="ARBA00001936"/>
    </source>
</evidence>